<sequence length="398" mass="44054">MPMSRHSIYIVNITVINPLPNLNTKQQFDHDELTTYSNKTEFITIKIDQKLPSLKYLLSTTNNNTNTTDAGAGAGAGVDRAPPRAICPVRGGGRGMVLVAEKGLSATATGAGVDRVPHHAPPRAHNPAPAPCPVHGGAAAASSGDDYDASLVNLALYSDALQLCQKSIQDHDGNNNDRNNTVGGSYLITGDIRIRRKVELLAAKIYCLRASLLYKNNLYTKCLDDCNSAIKIWNRLEQSSIGRRQLRRKIKQKQQSQSSSSSQSQQQQQQQQRLQPRRRLLSHKHLYLLKAKALAGLGRYNDASKWLLCKNQVPYKHFDGKSQLIQNTGIMYNVLYEISNRDSENEKITTPPPSTAATNTTTNRRKENIIPTNQNKWTSIIQSRLGLIFEGLISVTTT</sequence>
<feature type="compositionally biased region" description="Low complexity" evidence="1">
    <location>
        <begin position="253"/>
        <end position="274"/>
    </location>
</feature>
<feature type="region of interest" description="Disordered" evidence="1">
    <location>
        <begin position="115"/>
        <end position="137"/>
    </location>
</feature>
<reference evidence="2 3" key="1">
    <citation type="submission" date="2016-09" db="EMBL/GenBank/DDBJ databases">
        <title>Extensive genetic diversity and differential bi-allelic expression allows diatom success in the polar Southern Ocean.</title>
        <authorList>
            <consortium name="DOE Joint Genome Institute"/>
            <person name="Mock T."/>
            <person name="Otillar R.P."/>
            <person name="Strauss J."/>
            <person name="Dupont C."/>
            <person name="Frickenhaus S."/>
            <person name="Maumus F."/>
            <person name="Mcmullan M."/>
            <person name="Sanges R."/>
            <person name="Schmutz J."/>
            <person name="Toseland A."/>
            <person name="Valas R."/>
            <person name="Veluchamy A."/>
            <person name="Ward B.J."/>
            <person name="Allen A."/>
            <person name="Barry K."/>
            <person name="Falciatore A."/>
            <person name="Ferrante M."/>
            <person name="Fortunato A.E."/>
            <person name="Gloeckner G."/>
            <person name="Gruber A."/>
            <person name="Hipkin R."/>
            <person name="Janech M."/>
            <person name="Kroth P."/>
            <person name="Leese F."/>
            <person name="Lindquist E."/>
            <person name="Lyon B.R."/>
            <person name="Martin J."/>
            <person name="Mayer C."/>
            <person name="Parker M."/>
            <person name="Quesneville H."/>
            <person name="Raymond J."/>
            <person name="Uhlig C."/>
            <person name="Valentin K.U."/>
            <person name="Worden A.Z."/>
            <person name="Armbrust E.V."/>
            <person name="Bowler C."/>
            <person name="Green B."/>
            <person name="Moulton V."/>
            <person name="Van Oosterhout C."/>
            <person name="Grigoriev I."/>
        </authorList>
    </citation>
    <scope>NUCLEOTIDE SEQUENCE [LARGE SCALE GENOMIC DNA]</scope>
    <source>
        <strain evidence="2 3">CCMP1102</strain>
    </source>
</reference>
<feature type="region of interest" description="Disordered" evidence="1">
    <location>
        <begin position="244"/>
        <end position="276"/>
    </location>
</feature>
<dbReference type="OrthoDB" id="10657904at2759"/>
<evidence type="ECO:0000256" key="1">
    <source>
        <dbReference type="SAM" id="MobiDB-lite"/>
    </source>
</evidence>
<keyword evidence="3" id="KW-1185">Reference proteome</keyword>
<dbReference type="SUPFAM" id="SSF48452">
    <property type="entry name" value="TPR-like"/>
    <property type="match status" value="1"/>
</dbReference>
<gene>
    <name evidence="2" type="ORF">FRACYDRAFT_235668</name>
</gene>
<proteinExistence type="predicted"/>
<dbReference type="InParanoid" id="A0A1E7FN70"/>
<feature type="region of interest" description="Disordered" evidence="1">
    <location>
        <begin position="343"/>
        <end position="363"/>
    </location>
</feature>
<protein>
    <submittedName>
        <fullName evidence="2">Uncharacterized protein</fullName>
    </submittedName>
</protein>
<dbReference type="KEGG" id="fcy:FRACYDRAFT_235668"/>
<dbReference type="InterPro" id="IPR011990">
    <property type="entry name" value="TPR-like_helical_dom_sf"/>
</dbReference>
<organism evidence="2 3">
    <name type="scientific">Fragilariopsis cylindrus CCMP1102</name>
    <dbReference type="NCBI Taxonomy" id="635003"/>
    <lineage>
        <taxon>Eukaryota</taxon>
        <taxon>Sar</taxon>
        <taxon>Stramenopiles</taxon>
        <taxon>Ochrophyta</taxon>
        <taxon>Bacillariophyta</taxon>
        <taxon>Bacillariophyceae</taxon>
        <taxon>Bacillariophycidae</taxon>
        <taxon>Bacillariales</taxon>
        <taxon>Bacillariaceae</taxon>
        <taxon>Fragilariopsis</taxon>
    </lineage>
</organism>
<dbReference type="EMBL" id="KV784355">
    <property type="protein sequence ID" value="OEU19608.1"/>
    <property type="molecule type" value="Genomic_DNA"/>
</dbReference>
<dbReference type="Proteomes" id="UP000095751">
    <property type="component" value="Unassembled WGS sequence"/>
</dbReference>
<evidence type="ECO:0000313" key="2">
    <source>
        <dbReference type="EMBL" id="OEU19608.1"/>
    </source>
</evidence>
<dbReference type="Gene3D" id="1.25.40.10">
    <property type="entry name" value="Tetratricopeptide repeat domain"/>
    <property type="match status" value="1"/>
</dbReference>
<dbReference type="AlphaFoldDB" id="A0A1E7FN70"/>
<evidence type="ECO:0000313" key="3">
    <source>
        <dbReference type="Proteomes" id="UP000095751"/>
    </source>
</evidence>
<accession>A0A1E7FN70</accession>
<name>A0A1E7FN70_9STRA</name>